<protein>
    <submittedName>
        <fullName evidence="2">Uncharacterized protein</fullName>
    </submittedName>
</protein>
<organism evidence="2 3">
    <name type="scientific">Bonamia ostreae</name>
    <dbReference type="NCBI Taxonomy" id="126728"/>
    <lineage>
        <taxon>Eukaryota</taxon>
        <taxon>Sar</taxon>
        <taxon>Rhizaria</taxon>
        <taxon>Endomyxa</taxon>
        <taxon>Ascetosporea</taxon>
        <taxon>Haplosporida</taxon>
        <taxon>Bonamia</taxon>
    </lineage>
</organism>
<dbReference type="EMBL" id="JBDODL010000910">
    <property type="protein sequence ID" value="MES1920855.1"/>
    <property type="molecule type" value="Genomic_DNA"/>
</dbReference>
<comment type="caution">
    <text evidence="2">The sequence shown here is derived from an EMBL/GenBank/DDBJ whole genome shotgun (WGS) entry which is preliminary data.</text>
</comment>
<dbReference type="Proteomes" id="UP001439008">
    <property type="component" value="Unassembled WGS sequence"/>
</dbReference>
<gene>
    <name evidence="2" type="ORF">MHBO_002479</name>
</gene>
<feature type="transmembrane region" description="Helical" evidence="1">
    <location>
        <begin position="269"/>
        <end position="286"/>
    </location>
</feature>
<keyword evidence="1" id="KW-1133">Transmembrane helix</keyword>
<reference evidence="2 3" key="1">
    <citation type="journal article" date="2024" name="BMC Biol.">
        <title>Comparative genomics of Ascetosporea gives new insight into the evolutionary basis for animal parasitism in Rhizaria.</title>
        <authorList>
            <person name="Hiltunen Thoren M."/>
            <person name="Onut-Brannstrom I."/>
            <person name="Alfjorden A."/>
            <person name="Peckova H."/>
            <person name="Swords F."/>
            <person name="Hooper C."/>
            <person name="Holzer A.S."/>
            <person name="Bass D."/>
            <person name="Burki F."/>
        </authorList>
    </citation>
    <scope>NUCLEOTIDE SEQUENCE [LARGE SCALE GENOMIC DNA]</scope>
    <source>
        <strain evidence="2">20-A016</strain>
    </source>
</reference>
<name>A0ABV2AMI5_9EUKA</name>
<evidence type="ECO:0000313" key="2">
    <source>
        <dbReference type="EMBL" id="MES1920855.1"/>
    </source>
</evidence>
<keyword evidence="3" id="KW-1185">Reference proteome</keyword>
<evidence type="ECO:0000256" key="1">
    <source>
        <dbReference type="SAM" id="Phobius"/>
    </source>
</evidence>
<accession>A0ABV2AMI5</accession>
<evidence type="ECO:0000313" key="3">
    <source>
        <dbReference type="Proteomes" id="UP001439008"/>
    </source>
</evidence>
<sequence>MADLILFVGTNKITSKLNFGIKLSDLTENEKDSNFVVDKNSFKILLHLKYFGIGFRLRSFDKNTFSHLGGYPPFLICERKFVKQSEIIDFVNKRYGINSKTKNAENCKDANFGKLKICVSLLKQKIKKFEELKSQKSLIRKFCSKLNFLNLFSINGNNLQNKNQLILEINYCLNEIAPIYEKMCTENIKILNFDLLKMLVTLMEFDNNGDLFGINQLFENFLNEMKKILRAKLVNRISKVNGADKINMENSKMSLENSSIFKKYGIFKIRYLVFVATAAFMFISLAKNSEKSPEKNRQKYDLFE</sequence>
<keyword evidence="1" id="KW-0472">Membrane</keyword>
<keyword evidence="1" id="KW-0812">Transmembrane</keyword>
<proteinExistence type="predicted"/>